<feature type="domain" description="N-acetyltransferase" evidence="3">
    <location>
        <begin position="3"/>
        <end position="159"/>
    </location>
</feature>
<dbReference type="GO" id="GO:0016747">
    <property type="term" value="F:acyltransferase activity, transferring groups other than amino-acyl groups"/>
    <property type="evidence" value="ECO:0007669"/>
    <property type="project" value="InterPro"/>
</dbReference>
<dbReference type="InterPro" id="IPR016181">
    <property type="entry name" value="Acyl_CoA_acyltransferase"/>
</dbReference>
<dbReference type="PANTHER" id="PTHR43877">
    <property type="entry name" value="AMINOALKYLPHOSPHONATE N-ACETYLTRANSFERASE-RELATED-RELATED"/>
    <property type="match status" value="1"/>
</dbReference>
<proteinExistence type="predicted"/>
<keyword evidence="5" id="KW-1185">Reference proteome</keyword>
<dbReference type="Proteomes" id="UP000239504">
    <property type="component" value="Unassembled WGS sequence"/>
</dbReference>
<evidence type="ECO:0000259" key="3">
    <source>
        <dbReference type="PROSITE" id="PS51186"/>
    </source>
</evidence>
<dbReference type="OrthoDB" id="9805924at2"/>
<accession>A0A2S7K436</accession>
<keyword evidence="1" id="KW-0808">Transferase</keyword>
<dbReference type="Pfam" id="PF00583">
    <property type="entry name" value="Acetyltransf_1"/>
    <property type="match status" value="1"/>
</dbReference>
<evidence type="ECO:0000313" key="4">
    <source>
        <dbReference type="EMBL" id="PQA87274.1"/>
    </source>
</evidence>
<dbReference type="EMBL" id="PJCH01000009">
    <property type="protein sequence ID" value="PQA87274.1"/>
    <property type="molecule type" value="Genomic_DNA"/>
</dbReference>
<dbReference type="SUPFAM" id="SSF55729">
    <property type="entry name" value="Acyl-CoA N-acyltransferases (Nat)"/>
    <property type="match status" value="1"/>
</dbReference>
<dbReference type="RefSeq" id="WP_104830461.1">
    <property type="nucleotide sequence ID" value="NZ_PJCH01000009.1"/>
</dbReference>
<comment type="caution">
    <text evidence="4">The sequence shown here is derived from an EMBL/GenBank/DDBJ whole genome shotgun (WGS) entry which is preliminary data.</text>
</comment>
<dbReference type="InterPro" id="IPR000182">
    <property type="entry name" value="GNAT_dom"/>
</dbReference>
<sequence>MNITIADASPEDEPALAAMMRGLNEAENELVPNRDVTDAAALEHVRYLMTCVKEQGGFALIGRRDGEALGFAIGLVETEEGAYVLPEHRRFGFLTDIFVAPQARGGGLAGALLARSEARFRALGLSEMRLNVLEGNGRARRFYGKSGFLPYGQILSKPL</sequence>
<evidence type="ECO:0000256" key="1">
    <source>
        <dbReference type="ARBA" id="ARBA00022679"/>
    </source>
</evidence>
<keyword evidence="2" id="KW-0012">Acyltransferase</keyword>
<name>A0A2S7K436_9PROT</name>
<gene>
    <name evidence="4" type="ORF">CW354_12640</name>
</gene>
<dbReference type="AlphaFoldDB" id="A0A2S7K436"/>
<dbReference type="PROSITE" id="PS51186">
    <property type="entry name" value="GNAT"/>
    <property type="match status" value="1"/>
</dbReference>
<reference evidence="4 5" key="1">
    <citation type="submission" date="2017-12" db="EMBL/GenBank/DDBJ databases">
        <authorList>
            <person name="Hurst M.R.H."/>
        </authorList>
    </citation>
    <scope>NUCLEOTIDE SEQUENCE [LARGE SCALE GENOMIC DNA]</scope>
    <source>
        <strain evidence="4 5">SY-3-19</strain>
    </source>
</reference>
<dbReference type="InterPro" id="IPR050832">
    <property type="entry name" value="Bact_Acetyltransf"/>
</dbReference>
<evidence type="ECO:0000313" key="5">
    <source>
        <dbReference type="Proteomes" id="UP000239504"/>
    </source>
</evidence>
<dbReference type="Gene3D" id="3.40.630.30">
    <property type="match status" value="1"/>
</dbReference>
<evidence type="ECO:0000256" key="2">
    <source>
        <dbReference type="ARBA" id="ARBA00023315"/>
    </source>
</evidence>
<dbReference type="PANTHER" id="PTHR43877:SF2">
    <property type="entry name" value="AMINOALKYLPHOSPHONATE N-ACETYLTRANSFERASE-RELATED"/>
    <property type="match status" value="1"/>
</dbReference>
<protein>
    <recommendedName>
        <fullName evidence="3">N-acetyltransferase domain-containing protein</fullName>
    </recommendedName>
</protein>
<organism evidence="4 5">
    <name type="scientific">Hyphococcus luteus</name>
    <dbReference type="NCBI Taxonomy" id="2058213"/>
    <lineage>
        <taxon>Bacteria</taxon>
        <taxon>Pseudomonadati</taxon>
        <taxon>Pseudomonadota</taxon>
        <taxon>Alphaproteobacteria</taxon>
        <taxon>Parvularculales</taxon>
        <taxon>Parvularculaceae</taxon>
        <taxon>Hyphococcus</taxon>
    </lineage>
</organism>